<evidence type="ECO:0000313" key="2">
    <source>
        <dbReference type="Proteomes" id="UP001497482"/>
    </source>
</evidence>
<name>A0AAV2MSJ1_KNICA</name>
<keyword evidence="2" id="KW-1185">Reference proteome</keyword>
<reference evidence="1 2" key="1">
    <citation type="submission" date="2024-04" db="EMBL/GenBank/DDBJ databases">
        <authorList>
            <person name="Waldvogel A.-M."/>
            <person name="Schoenle A."/>
        </authorList>
    </citation>
    <scope>NUCLEOTIDE SEQUENCE [LARGE SCALE GENOMIC DNA]</scope>
</reference>
<proteinExistence type="predicted"/>
<gene>
    <name evidence="1" type="ORF">KC01_LOCUS41992</name>
</gene>
<dbReference type="AlphaFoldDB" id="A0AAV2MSJ1"/>
<dbReference type="EMBL" id="OZ035831">
    <property type="protein sequence ID" value="CAL1616177.1"/>
    <property type="molecule type" value="Genomic_DNA"/>
</dbReference>
<evidence type="ECO:0000313" key="1">
    <source>
        <dbReference type="EMBL" id="CAL1616177.1"/>
    </source>
</evidence>
<dbReference type="Proteomes" id="UP001497482">
    <property type="component" value="Chromosome 9"/>
</dbReference>
<sequence>MTNGCVIKNATLALRMRGADIIHPRSKRKNTLEATIDLKRNGPRDEPEPCAHALCHRLWFLWKPKNQWHVLGLL</sequence>
<accession>A0AAV2MSJ1</accession>
<protein>
    <submittedName>
        <fullName evidence="1">Uncharacterized protein</fullName>
    </submittedName>
</protein>
<organism evidence="1 2">
    <name type="scientific">Knipowitschia caucasica</name>
    <name type="common">Caucasian dwarf goby</name>
    <name type="synonym">Pomatoschistus caucasicus</name>
    <dbReference type="NCBI Taxonomy" id="637954"/>
    <lineage>
        <taxon>Eukaryota</taxon>
        <taxon>Metazoa</taxon>
        <taxon>Chordata</taxon>
        <taxon>Craniata</taxon>
        <taxon>Vertebrata</taxon>
        <taxon>Euteleostomi</taxon>
        <taxon>Actinopterygii</taxon>
        <taxon>Neopterygii</taxon>
        <taxon>Teleostei</taxon>
        <taxon>Neoteleostei</taxon>
        <taxon>Acanthomorphata</taxon>
        <taxon>Gobiaria</taxon>
        <taxon>Gobiiformes</taxon>
        <taxon>Gobioidei</taxon>
        <taxon>Gobiidae</taxon>
        <taxon>Gobiinae</taxon>
        <taxon>Knipowitschia</taxon>
    </lineage>
</organism>